<keyword evidence="3" id="KW-1185">Reference proteome</keyword>
<accession>A0A0V7ZCF6</accession>
<evidence type="ECO:0000313" key="2">
    <source>
        <dbReference type="EMBL" id="KST64838.1"/>
    </source>
</evidence>
<organism evidence="1 3">
    <name type="scientific">Mastigocoleus testarum BC008</name>
    <dbReference type="NCBI Taxonomy" id="371196"/>
    <lineage>
        <taxon>Bacteria</taxon>
        <taxon>Bacillati</taxon>
        <taxon>Cyanobacteriota</taxon>
        <taxon>Cyanophyceae</taxon>
        <taxon>Nostocales</taxon>
        <taxon>Hapalosiphonaceae</taxon>
        <taxon>Mastigocoleus</taxon>
    </lineage>
</organism>
<dbReference type="EMBL" id="LMTZ01000117">
    <property type="protein sequence ID" value="KST64838.1"/>
    <property type="molecule type" value="Genomic_DNA"/>
</dbReference>
<evidence type="ECO:0000313" key="3">
    <source>
        <dbReference type="Proteomes" id="UP000053372"/>
    </source>
</evidence>
<name>A0A0V7ZCF6_9CYAN</name>
<dbReference type="AlphaFoldDB" id="A0A0V7ZCF6"/>
<sequence>MDANVDYKTENVALCRIPKAEELKKCSTIGRLLNELQIILQTELEQNPASEATTDFKKNLEILEKAYKEEIPKIVDDYQKEYPSFIREKLPKAEEQYKKLVNWSDDVDNPGDKYRKAITQLRDKFYNHVEDCLKVEWDNARKEFKNGKCCRDQALELKKITEQEFEHYKKFKETVIHYFKQLDDIYKKAEVLLDIENYKALYAYRLEFYSILHEVRQLKKNETKRPAQSSTMVKDHEWLKSVLTGCLRNYCLATYEYFYWHNNWIELIEQEKKAAQNYQNFKDSRMNKFIREAQDVTLLSDEEGCYDEPYPNPKNTATFEADKY</sequence>
<evidence type="ECO:0000313" key="1">
    <source>
        <dbReference type="EMBL" id="KST62208.1"/>
    </source>
</evidence>
<comment type="caution">
    <text evidence="1">The sequence shown here is derived from an EMBL/GenBank/DDBJ whole genome shotgun (WGS) entry which is preliminary data.</text>
</comment>
<gene>
    <name evidence="2" type="ORF">BC008_18660</name>
    <name evidence="1" type="ORF">BC008_37830</name>
</gene>
<dbReference type="OrthoDB" id="581505at2"/>
<proteinExistence type="predicted"/>
<dbReference type="EMBL" id="LMTZ01000162">
    <property type="protein sequence ID" value="KST62208.1"/>
    <property type="molecule type" value="Genomic_DNA"/>
</dbReference>
<dbReference type="Proteomes" id="UP000053372">
    <property type="component" value="Unassembled WGS sequence"/>
</dbReference>
<dbReference type="RefSeq" id="WP_027841917.1">
    <property type="nucleotide sequence ID" value="NZ_LMTZ01000117.1"/>
</dbReference>
<protein>
    <submittedName>
        <fullName evidence="1">Uncharacterized protein</fullName>
    </submittedName>
</protein>
<reference evidence="1 3" key="1">
    <citation type="journal article" date="2015" name="Genome Announc.">
        <title>Draft Genome of the Euendolithic (true boring) Cyanobacterium Mastigocoleus testarum strain BC008.</title>
        <authorList>
            <person name="Guida B.S."/>
            <person name="Garcia-Pichel F."/>
        </authorList>
    </citation>
    <scope>NUCLEOTIDE SEQUENCE [LARGE SCALE GENOMIC DNA]</scope>
    <source>
        <strain evidence="1 3">BC008</strain>
    </source>
</reference>